<comment type="caution">
    <text evidence="2">The sequence shown here is derived from an EMBL/GenBank/DDBJ whole genome shotgun (WGS) entry which is preliminary data.</text>
</comment>
<dbReference type="AlphaFoldDB" id="A0A8H6CC09"/>
<dbReference type="GeneID" id="59331557"/>
<dbReference type="RefSeq" id="XP_037150147.1">
    <property type="nucleotide sequence ID" value="XM_037294069.1"/>
</dbReference>
<dbReference type="PANTHER" id="PTHR24148:SF64">
    <property type="entry name" value="HETEROKARYON INCOMPATIBILITY DOMAIN-CONTAINING PROTEIN"/>
    <property type="match status" value="1"/>
</dbReference>
<protein>
    <recommendedName>
        <fullName evidence="1">Heterokaryon incompatibility domain-containing protein</fullName>
    </recommendedName>
</protein>
<gene>
    <name evidence="2" type="ORF">HO133_003145</name>
</gene>
<proteinExistence type="predicted"/>
<dbReference type="Proteomes" id="UP000593566">
    <property type="component" value="Unassembled WGS sequence"/>
</dbReference>
<sequence>MAPYQYSPLKEDLNEIRVLILQPGDFTADLHISIHKVGLTLDAPPIYEALSYVWGTTDNPVDIKIGPSGSDRLAITQNLAVALPYLRYQDKIRTLWIDAICVNQQDLRERSSQVKKMADIYRLADRAVVWLGTEKDNSAHVLRILSQLSSEIKVDYDFATMSPASSDSVPDWSDLSLSLPYNVDEICNIASLLNRAWFSRLWVWQEIRLARNNSIVICGLDTILWQSLHQAIFCLHVKQWVANNLFIDPSQLRARLSYILNISDTTNYAPFGQIIRRIAPCKCSDPKDRIYAVLSLLDRFEEGINIEPDYTKTTAQVYQDVVTRHIEHHNDLEMLTYCELRNDMPAEMPTWVPNWTVADTAVPLWSCGRACGHSEAKAQYREGGILSATGVISAAISSADEMVFQNTYRSMADEIRRIARFYIDDSPYLAGSSLIDAFCSTMCVNSFSDTIWPPRPVLPQFEKSREFVLAVLRDHDRHPNYTWDSDETYYLNYARYYCKKRSFITTEEGYIGVAPKATKPGDQVCVLLGCEQPLVLRPTSGLRYQVVGECYVPGLMYGEAFLGPLPDNYQAIRLHDHGSRGYQWAFLDKQTGNTQYNDPRTGKGGLGGQIDKESSVWYLPDGSETLVLTSDMLKRRGVKLQDFDLI</sequence>
<keyword evidence="3" id="KW-1185">Reference proteome</keyword>
<evidence type="ECO:0000313" key="2">
    <source>
        <dbReference type="EMBL" id="KAF6220712.1"/>
    </source>
</evidence>
<reference evidence="2 3" key="1">
    <citation type="journal article" date="2020" name="Genomics">
        <title>Complete, high-quality genomes from long-read metagenomic sequencing of two wolf lichen thalli reveals enigmatic genome architecture.</title>
        <authorList>
            <person name="McKenzie S.K."/>
            <person name="Walston R.F."/>
            <person name="Allen J.L."/>
        </authorList>
    </citation>
    <scope>NUCLEOTIDE SEQUENCE [LARGE SCALE GENOMIC DNA]</scope>
    <source>
        <strain evidence="2">WasteWater1</strain>
    </source>
</reference>
<dbReference type="EMBL" id="JACCJB010000016">
    <property type="protein sequence ID" value="KAF6220712.1"/>
    <property type="molecule type" value="Genomic_DNA"/>
</dbReference>
<dbReference type="InterPro" id="IPR052895">
    <property type="entry name" value="HetReg/Transcr_Mod"/>
</dbReference>
<dbReference type="Pfam" id="PF06985">
    <property type="entry name" value="HET"/>
    <property type="match status" value="1"/>
</dbReference>
<dbReference type="InterPro" id="IPR010730">
    <property type="entry name" value="HET"/>
</dbReference>
<dbReference type="PANTHER" id="PTHR24148">
    <property type="entry name" value="ANKYRIN REPEAT DOMAIN-CONTAINING PROTEIN 39 HOMOLOG-RELATED"/>
    <property type="match status" value="1"/>
</dbReference>
<feature type="domain" description="Heterokaryon incompatibility" evidence="1">
    <location>
        <begin position="47"/>
        <end position="206"/>
    </location>
</feature>
<dbReference type="Pfam" id="PF26639">
    <property type="entry name" value="Het-6_barrel"/>
    <property type="match status" value="1"/>
</dbReference>
<accession>A0A8H6CC09</accession>
<name>A0A8H6CC09_9LECA</name>
<evidence type="ECO:0000313" key="3">
    <source>
        <dbReference type="Proteomes" id="UP000593566"/>
    </source>
</evidence>
<evidence type="ECO:0000259" key="1">
    <source>
        <dbReference type="Pfam" id="PF06985"/>
    </source>
</evidence>
<organism evidence="2 3">
    <name type="scientific">Letharia lupina</name>
    <dbReference type="NCBI Taxonomy" id="560253"/>
    <lineage>
        <taxon>Eukaryota</taxon>
        <taxon>Fungi</taxon>
        <taxon>Dikarya</taxon>
        <taxon>Ascomycota</taxon>
        <taxon>Pezizomycotina</taxon>
        <taxon>Lecanoromycetes</taxon>
        <taxon>OSLEUM clade</taxon>
        <taxon>Lecanoromycetidae</taxon>
        <taxon>Lecanorales</taxon>
        <taxon>Lecanorineae</taxon>
        <taxon>Parmeliaceae</taxon>
        <taxon>Letharia</taxon>
    </lineage>
</organism>